<evidence type="ECO:0000256" key="14">
    <source>
        <dbReference type="ARBA" id="ARBA00044898"/>
    </source>
</evidence>
<comment type="catalytic activity">
    <reaction evidence="9">
        <text>L-histidyl-glycine(out) = L-histidyl-glycine(in)</text>
        <dbReference type="Rhea" id="RHEA:79395"/>
        <dbReference type="ChEBI" id="CHEBI:229957"/>
    </reaction>
</comment>
<comment type="subcellular location">
    <subcellularLocation>
        <location evidence="1">Lysosome membrane</location>
        <topology evidence="1">Multi-pass membrane protein</topology>
    </subcellularLocation>
</comment>
<name>T1GY50_MEGSC</name>
<comment type="catalytic activity">
    <reaction evidence="12">
        <text>L-lysyl-L-alpha-amino acid(out) = L-lysyl-L-alpha-amino acid(in)</text>
        <dbReference type="Rhea" id="RHEA:79387"/>
        <dbReference type="ChEBI" id="CHEBI:229965"/>
    </reaction>
</comment>
<dbReference type="GO" id="GO:0005765">
    <property type="term" value="C:lysosomal membrane"/>
    <property type="evidence" value="ECO:0007669"/>
    <property type="project" value="UniProtKB-SubCell"/>
</dbReference>
<dbReference type="InterPro" id="IPR020846">
    <property type="entry name" value="MFS_dom"/>
</dbReference>
<evidence type="ECO:0000256" key="12">
    <source>
        <dbReference type="ARBA" id="ARBA00044891"/>
    </source>
</evidence>
<dbReference type="InterPro" id="IPR011701">
    <property type="entry name" value="MFS"/>
</dbReference>
<keyword evidence="28" id="KW-1185">Reference proteome</keyword>
<feature type="transmembrane region" description="Helical" evidence="25">
    <location>
        <begin position="34"/>
        <end position="55"/>
    </location>
</feature>
<comment type="catalytic activity">
    <reaction evidence="11">
        <text>L-alpha-aminoacyl-L-histidine(out) = L-alpha-aminoacyl-L-histidine(in)</text>
        <dbReference type="Rhea" id="RHEA:79375"/>
        <dbReference type="ChEBI" id="CHEBI:229967"/>
    </reaction>
</comment>
<dbReference type="InterPro" id="IPR052187">
    <property type="entry name" value="MFSD1"/>
</dbReference>
<dbReference type="InterPro" id="IPR036259">
    <property type="entry name" value="MFS_trans_sf"/>
</dbReference>
<accession>T1GY50</accession>
<evidence type="ECO:0000256" key="5">
    <source>
        <dbReference type="ARBA" id="ARBA00022989"/>
    </source>
</evidence>
<organism evidence="27 28">
    <name type="scientific">Megaselia scalaris</name>
    <name type="common">Humpbacked fly</name>
    <name type="synonym">Phora scalaris</name>
    <dbReference type="NCBI Taxonomy" id="36166"/>
    <lineage>
        <taxon>Eukaryota</taxon>
        <taxon>Metazoa</taxon>
        <taxon>Ecdysozoa</taxon>
        <taxon>Arthropoda</taxon>
        <taxon>Hexapoda</taxon>
        <taxon>Insecta</taxon>
        <taxon>Pterygota</taxon>
        <taxon>Neoptera</taxon>
        <taxon>Endopterygota</taxon>
        <taxon>Diptera</taxon>
        <taxon>Brachycera</taxon>
        <taxon>Muscomorpha</taxon>
        <taxon>Platypezoidea</taxon>
        <taxon>Phoridae</taxon>
        <taxon>Megaseliini</taxon>
        <taxon>Megaselia</taxon>
    </lineage>
</organism>
<comment type="catalytic activity">
    <reaction evidence="13">
        <text>L-alpha-aminoacyl-L-lysine(out) = L-alpha-aminoacyl-L-lysine(in)</text>
        <dbReference type="Rhea" id="RHEA:79383"/>
        <dbReference type="ChEBI" id="CHEBI:229966"/>
    </reaction>
</comment>
<dbReference type="Pfam" id="PF07690">
    <property type="entry name" value="MFS_1"/>
    <property type="match status" value="1"/>
</dbReference>
<dbReference type="Proteomes" id="UP000015102">
    <property type="component" value="Unassembled WGS sequence"/>
</dbReference>
<dbReference type="Gene3D" id="1.20.1250.20">
    <property type="entry name" value="MFS general substrate transporter like domains"/>
    <property type="match status" value="1"/>
</dbReference>
<sequence>MVICVAYYVAIFPFIALSKVFFEKRFGFEPDAANRITSTVYIISAVSSPFFGYIIDKTGRNVCWIFGAICTTISAHMLLAFTLLNPYIGMIIMGLSYSMLAASLWPLVALIIPEYQLGTAYGICQSVQNLGLATMAIAAGSIVDASNGDYTWLELFFICWLTGIS</sequence>
<feature type="transmembrane region" description="Helical" evidence="25">
    <location>
        <begin position="87"/>
        <end position="112"/>
    </location>
</feature>
<comment type="catalytic activity">
    <reaction evidence="17">
        <text>L-arginyl-glycine(out) = L-arginyl-glycine(in)</text>
        <dbReference type="Rhea" id="RHEA:79391"/>
        <dbReference type="ChEBI" id="CHEBI:229955"/>
    </reaction>
</comment>
<comment type="catalytic activity">
    <reaction evidence="20">
        <text>L-lysyl-glycine(out) = L-lysyl-glycine(in)</text>
        <dbReference type="Rhea" id="RHEA:79407"/>
        <dbReference type="ChEBI" id="CHEBI:191202"/>
    </reaction>
</comment>
<evidence type="ECO:0000256" key="21">
    <source>
        <dbReference type="ARBA" id="ARBA00044985"/>
    </source>
</evidence>
<feature type="transmembrane region" description="Helical" evidence="25">
    <location>
        <begin position="62"/>
        <end position="81"/>
    </location>
</feature>
<evidence type="ECO:0000256" key="11">
    <source>
        <dbReference type="ARBA" id="ARBA00044884"/>
    </source>
</evidence>
<dbReference type="STRING" id="36166.T1GY50"/>
<proteinExistence type="inferred from homology"/>
<dbReference type="PROSITE" id="PS50850">
    <property type="entry name" value="MFS"/>
    <property type="match status" value="1"/>
</dbReference>
<protein>
    <recommendedName>
        <fullName evidence="21">Lysosomal dipeptide transporter MFSD1</fullName>
    </recommendedName>
    <alternativeName>
        <fullName evidence="22">Major facilitator superfamily domain-containing protein 1</fullName>
    </alternativeName>
</protein>
<dbReference type="GO" id="GO:0022857">
    <property type="term" value="F:transmembrane transporter activity"/>
    <property type="evidence" value="ECO:0007669"/>
    <property type="project" value="InterPro"/>
</dbReference>
<keyword evidence="3" id="KW-0813">Transport</keyword>
<comment type="catalytic activity">
    <reaction evidence="18">
        <text>L-histidyl-L-alpha-amino acid(out) = L-histidyl-L-alpha-amino acid(in)</text>
        <dbReference type="Rhea" id="RHEA:79379"/>
        <dbReference type="ChEBI" id="CHEBI:229964"/>
    </reaction>
</comment>
<evidence type="ECO:0000256" key="18">
    <source>
        <dbReference type="ARBA" id="ARBA00044912"/>
    </source>
</evidence>
<evidence type="ECO:0000256" key="24">
    <source>
        <dbReference type="ARBA" id="ARBA00046376"/>
    </source>
</evidence>
<comment type="catalytic activity">
    <reaction evidence="14">
        <text>L-aspartyl-L-lysine(out) = L-aspartyl-L-lysine(in)</text>
        <dbReference type="Rhea" id="RHEA:79411"/>
        <dbReference type="ChEBI" id="CHEBI:229953"/>
    </reaction>
</comment>
<evidence type="ECO:0000256" key="25">
    <source>
        <dbReference type="SAM" id="Phobius"/>
    </source>
</evidence>
<keyword evidence="5 25" id="KW-1133">Transmembrane helix</keyword>
<dbReference type="EMBL" id="CAQQ02385320">
    <property type="status" value="NOT_ANNOTATED_CDS"/>
    <property type="molecule type" value="Genomic_DNA"/>
</dbReference>
<evidence type="ECO:0000313" key="28">
    <source>
        <dbReference type="Proteomes" id="UP000015102"/>
    </source>
</evidence>
<comment type="similarity">
    <text evidence="2">Belongs to the major facilitator superfamily.</text>
</comment>
<evidence type="ECO:0000256" key="9">
    <source>
        <dbReference type="ARBA" id="ARBA00044878"/>
    </source>
</evidence>
<evidence type="ECO:0000256" key="1">
    <source>
        <dbReference type="ARBA" id="ARBA00004155"/>
    </source>
</evidence>
<comment type="subunit">
    <text evidence="24">Homodimer. Interacts with lysosomal protein GLMP (via lumenal domain); the interaction starts while both proteins are still in the endoplasmic reticulum and is required for stabilization of MFSD1 in lysosomes but has no direct effect on its targeting to lysosomes or transporter activity.</text>
</comment>
<evidence type="ECO:0000256" key="2">
    <source>
        <dbReference type="ARBA" id="ARBA00008335"/>
    </source>
</evidence>
<keyword evidence="6 25" id="KW-0472">Membrane</keyword>
<evidence type="ECO:0000256" key="4">
    <source>
        <dbReference type="ARBA" id="ARBA00022692"/>
    </source>
</evidence>
<comment type="catalytic activity">
    <reaction evidence="15">
        <text>L-arginyl-L-alpha-amino acid(out) = L-arginyl-L-alpha-amino acid(in)</text>
        <dbReference type="Rhea" id="RHEA:79371"/>
        <dbReference type="ChEBI" id="CHEBI:84315"/>
    </reaction>
</comment>
<keyword evidence="4 25" id="KW-0812">Transmembrane</keyword>
<evidence type="ECO:0000256" key="16">
    <source>
        <dbReference type="ARBA" id="ARBA00044900"/>
    </source>
</evidence>
<dbReference type="HOGENOM" id="CLU_1736002_0_0_1"/>
<dbReference type="OMA" id="TTISAHM"/>
<evidence type="ECO:0000256" key="17">
    <source>
        <dbReference type="ARBA" id="ARBA00044903"/>
    </source>
</evidence>
<evidence type="ECO:0000256" key="19">
    <source>
        <dbReference type="ARBA" id="ARBA00044919"/>
    </source>
</evidence>
<dbReference type="AlphaFoldDB" id="T1GY50"/>
<evidence type="ECO:0000256" key="20">
    <source>
        <dbReference type="ARBA" id="ARBA00044924"/>
    </source>
</evidence>
<comment type="catalytic activity">
    <reaction evidence="19">
        <text>L-alanyl-L-lysine(out) = L-alanyl-L-lysine(in)</text>
        <dbReference type="Rhea" id="RHEA:79415"/>
        <dbReference type="ChEBI" id="CHEBI:192470"/>
    </reaction>
</comment>
<dbReference type="PANTHER" id="PTHR23512:SF3">
    <property type="entry name" value="MAJOR FACILITATOR SUPERFAMILY DOMAIN-CONTAINING PROTEIN 1"/>
    <property type="match status" value="1"/>
</dbReference>
<evidence type="ECO:0000256" key="3">
    <source>
        <dbReference type="ARBA" id="ARBA00022448"/>
    </source>
</evidence>
<evidence type="ECO:0000313" key="27">
    <source>
        <dbReference type="EnsemblMetazoa" id="MESCA008770-PA"/>
    </source>
</evidence>
<evidence type="ECO:0000256" key="8">
    <source>
        <dbReference type="ARBA" id="ARBA00044876"/>
    </source>
</evidence>
<keyword evidence="7" id="KW-0458">Lysosome</keyword>
<evidence type="ECO:0000259" key="26">
    <source>
        <dbReference type="PROSITE" id="PS50850"/>
    </source>
</evidence>
<evidence type="ECO:0000256" key="7">
    <source>
        <dbReference type="ARBA" id="ARBA00023228"/>
    </source>
</evidence>
<reference evidence="27" key="2">
    <citation type="submission" date="2015-06" db="UniProtKB">
        <authorList>
            <consortium name="EnsemblMetazoa"/>
        </authorList>
    </citation>
    <scope>IDENTIFICATION</scope>
</reference>
<evidence type="ECO:0000256" key="13">
    <source>
        <dbReference type="ARBA" id="ARBA00044893"/>
    </source>
</evidence>
<comment type="catalytic activity">
    <reaction evidence="16">
        <text>L-lysyl-L-lysine(out) = L-lysyl-L-lysine(in)</text>
        <dbReference type="Rhea" id="RHEA:79403"/>
        <dbReference type="ChEBI" id="CHEBI:229956"/>
    </reaction>
</comment>
<feature type="domain" description="Major facilitator superfamily (MFS) profile" evidence="26">
    <location>
        <begin position="1"/>
        <end position="165"/>
    </location>
</feature>
<evidence type="ECO:0000256" key="22">
    <source>
        <dbReference type="ARBA" id="ARBA00045018"/>
    </source>
</evidence>
<comment type="catalytic activity">
    <reaction evidence="8">
        <text>L-lysyl-L-alanine(out) = L-lysyl-L-alanine(in)</text>
        <dbReference type="Rhea" id="RHEA:79399"/>
        <dbReference type="ChEBI" id="CHEBI:229954"/>
    </reaction>
</comment>
<evidence type="ECO:0000256" key="10">
    <source>
        <dbReference type="ARBA" id="ARBA00044881"/>
    </source>
</evidence>
<comment type="catalytic activity">
    <reaction evidence="10">
        <text>L-alpha-aminoacyl-L-arginine(out) = L-alpha-aminoacyl-L-arginine(in)</text>
        <dbReference type="Rhea" id="RHEA:79367"/>
        <dbReference type="ChEBI" id="CHEBI:229968"/>
    </reaction>
</comment>
<dbReference type="PANTHER" id="PTHR23512">
    <property type="entry name" value="MAJOR FACILITATOR SUPERFAMILY DOMAIN-CONTAINING PROTEIN 1"/>
    <property type="match status" value="1"/>
</dbReference>
<evidence type="ECO:0000256" key="23">
    <source>
        <dbReference type="ARBA" id="ARBA00045709"/>
    </source>
</evidence>
<dbReference type="SUPFAM" id="SSF103473">
    <property type="entry name" value="MFS general substrate transporter"/>
    <property type="match status" value="1"/>
</dbReference>
<reference evidence="28" key="1">
    <citation type="submission" date="2013-02" db="EMBL/GenBank/DDBJ databases">
        <authorList>
            <person name="Hughes D."/>
        </authorList>
    </citation>
    <scope>NUCLEOTIDE SEQUENCE</scope>
    <source>
        <strain>Durham</strain>
        <strain evidence="28">NC isolate 2 -- Noor lab</strain>
    </source>
</reference>
<evidence type="ECO:0000256" key="15">
    <source>
        <dbReference type="ARBA" id="ARBA00044899"/>
    </source>
</evidence>
<evidence type="ECO:0000256" key="6">
    <source>
        <dbReference type="ARBA" id="ARBA00023136"/>
    </source>
</evidence>
<dbReference type="EnsemblMetazoa" id="MESCA008770-RA">
    <property type="protein sequence ID" value="MESCA008770-PA"/>
    <property type="gene ID" value="MESCA008770"/>
</dbReference>
<comment type="function">
    <text evidence="23">Lysosomal dipeptide uniporter that selectively exports lysine, arginine or histidine-containing dipeptides with a net positive charge from the lysosome lumen into the cytosol. Could play a role in a specific type of protein O-glycosylation indirectly regulating macrophages migration and tissue invasion. Also essential for liver homeostasis.</text>
</comment>
<feature type="transmembrane region" description="Helical" evidence="25">
    <location>
        <begin position="5"/>
        <end position="22"/>
    </location>
</feature>